<evidence type="ECO:0000259" key="10">
    <source>
        <dbReference type="Pfam" id="PF02769"/>
    </source>
</evidence>
<evidence type="ECO:0000256" key="2">
    <source>
        <dbReference type="ARBA" id="ARBA00022598"/>
    </source>
</evidence>
<sequence>MTTPTASVHVPDSVANAAATPEKEQPYGALGLKDDEYARIREILGRRPTSGELAMYSVMWSEHCSYKSSKNYLRRFGQKVSDEMKKRLMVGMGQNAGVIDVGEGWAVTFKAESHNHPSFIEPFQGAATGVGGIVRDIISMGARPVAVMDALRFGAIDHPDTARVVHGVTAGISFYGNCLGLPNIGGETVFDSVYQANPLVNALAVGVLRHEDLKLANATGVGNKVVLFGARTGGDGIGGASILASDSFDSTGPTKRPAVQVGDPFAEKVLIECCLELYRDELVEAIQDLGAAGISCATSELAANGNSGMHVSLDNVLLRDPTLTAEEILMSESQERMMAIVAPEKLDAFLAVVNKWDVETSVLGEVTGDGRLVIDWQGERIVDVDPSTVAVDGPVYDRPVAYPTWIDALQADAAELLPRSNDPEVLREQFLRLVGSPNLADTRWITNQYDYYVLGNTALAFPDDAGMIRVDEESGLGFAISTDANGRYCQLDPYAGAQLALAEAYRNVAVTGAEPTAITDCLNFGSPENPEVMWQFGQTVDGLADGCFELGTPVTGGNVSFYNQTGDTPIHPTPLVGVLGIIDDVSRRIPSGWQDEGQNIYLLGTTSTELSGSAWADVVHDHLGGLPPKVDLAGEKTLAGLIAAARDEWLISSAHDVSEGGLAQALAEGVMRFGVGARVWLTELMDRDGVDAASALFSESTGRVIVTVPREDDVKFRGLCEGRDYPVLRIGVTDTVPDLEVTGLFTVSAAELRETSQATLPAAFGPTVAEPTA</sequence>
<dbReference type="InterPro" id="IPR010074">
    <property type="entry name" value="PRibForGlyAmidine_synth_PurL"/>
</dbReference>
<dbReference type="GO" id="GO:0005524">
    <property type="term" value="F:ATP binding"/>
    <property type="evidence" value="ECO:0007669"/>
    <property type="project" value="UniProtKB-UniRule"/>
</dbReference>
<dbReference type="InterPro" id="IPR036921">
    <property type="entry name" value="PurM-like_N_sf"/>
</dbReference>
<evidence type="ECO:0000256" key="4">
    <source>
        <dbReference type="ARBA" id="ARBA00022741"/>
    </source>
</evidence>
<feature type="binding site" evidence="8">
    <location>
        <position position="136"/>
    </location>
    <ligand>
        <name>Mg(2+)</name>
        <dbReference type="ChEBI" id="CHEBI:18420"/>
        <label>2</label>
    </ligand>
</feature>
<feature type="domain" description="Phosphoribosylformylglycinamidine synthase linker" evidence="11">
    <location>
        <begin position="23"/>
        <end position="67"/>
    </location>
</feature>
<evidence type="ECO:0000256" key="7">
    <source>
        <dbReference type="ARBA" id="ARBA00022842"/>
    </source>
</evidence>
<comment type="catalytic activity">
    <reaction evidence="8">
        <text>N(2)-formyl-N(1)-(5-phospho-beta-D-ribosyl)glycinamide + L-glutamine + ATP + H2O = 2-formamido-N(1)-(5-O-phospho-beta-D-ribosyl)acetamidine + L-glutamate + ADP + phosphate + H(+)</text>
        <dbReference type="Rhea" id="RHEA:17129"/>
        <dbReference type="ChEBI" id="CHEBI:15377"/>
        <dbReference type="ChEBI" id="CHEBI:15378"/>
        <dbReference type="ChEBI" id="CHEBI:29985"/>
        <dbReference type="ChEBI" id="CHEBI:30616"/>
        <dbReference type="ChEBI" id="CHEBI:43474"/>
        <dbReference type="ChEBI" id="CHEBI:58359"/>
        <dbReference type="ChEBI" id="CHEBI:147286"/>
        <dbReference type="ChEBI" id="CHEBI:147287"/>
        <dbReference type="ChEBI" id="CHEBI:456216"/>
        <dbReference type="EC" id="6.3.5.3"/>
    </reaction>
</comment>
<comment type="subcellular location">
    <subcellularLocation>
        <location evidence="8">Cytoplasm</location>
    </subcellularLocation>
</comment>
<keyword evidence="6 8" id="KW-0067">ATP-binding</keyword>
<dbReference type="GO" id="GO:0000287">
    <property type="term" value="F:magnesium ion binding"/>
    <property type="evidence" value="ECO:0007669"/>
    <property type="project" value="UniProtKB-UniRule"/>
</dbReference>
<dbReference type="InterPro" id="IPR041609">
    <property type="entry name" value="PurL_linker"/>
</dbReference>
<keyword evidence="5 8" id="KW-0658">Purine biosynthesis</keyword>
<proteinExistence type="inferred from homology"/>
<dbReference type="InterPro" id="IPR010918">
    <property type="entry name" value="PurM-like_C_dom"/>
</dbReference>
<dbReference type="UniPathway" id="UPA00074">
    <property type="reaction ID" value="UER00128"/>
</dbReference>
<keyword evidence="13" id="KW-1185">Reference proteome</keyword>
<comment type="subunit">
    <text evidence="8">Monomer. Part of the FGAM synthase complex composed of 1 PurL, 1 PurQ and 2 PurS subunits.</text>
</comment>
<comment type="caution">
    <text evidence="8">Lacks conserved residue(s) required for the propagation of feature annotation.</text>
</comment>
<feature type="binding site" evidence="8">
    <location>
        <position position="66"/>
    </location>
    <ligand>
        <name>ATP</name>
        <dbReference type="ChEBI" id="CHEBI:30616"/>
    </ligand>
</feature>
<dbReference type="Pfam" id="PF00586">
    <property type="entry name" value="AIRS"/>
    <property type="match status" value="2"/>
</dbReference>
<feature type="domain" description="PurM-like C-terminal" evidence="10">
    <location>
        <begin position="596"/>
        <end position="741"/>
    </location>
</feature>
<dbReference type="Proteomes" id="UP000517712">
    <property type="component" value="Unassembled WGS sequence"/>
</dbReference>
<feature type="binding site" evidence="8">
    <location>
        <position position="110"/>
    </location>
    <ligand>
        <name>ATP</name>
        <dbReference type="ChEBI" id="CHEBI:30616"/>
    </ligand>
</feature>
<dbReference type="EC" id="6.3.5.3" evidence="8"/>
<accession>A0A7W9FB64</accession>
<dbReference type="Gene3D" id="3.90.650.10">
    <property type="entry name" value="PurM-like C-terminal domain"/>
    <property type="match status" value="2"/>
</dbReference>
<dbReference type="CDD" id="cd02204">
    <property type="entry name" value="PurL_repeat2"/>
    <property type="match status" value="1"/>
</dbReference>
<evidence type="ECO:0000256" key="3">
    <source>
        <dbReference type="ARBA" id="ARBA00022723"/>
    </source>
</evidence>
<dbReference type="PANTHER" id="PTHR43555">
    <property type="entry name" value="PHOSPHORIBOSYLFORMYLGLYCINAMIDINE SYNTHASE SUBUNIT PURL"/>
    <property type="match status" value="1"/>
</dbReference>
<feature type="domain" description="PurM-like C-terminal" evidence="10">
    <location>
        <begin position="221"/>
        <end position="376"/>
    </location>
</feature>
<dbReference type="NCBIfam" id="TIGR01736">
    <property type="entry name" value="FGAM_synth_II"/>
    <property type="match status" value="1"/>
</dbReference>
<organism evidence="12 13">
    <name type="scientific">Microbacterium ginsengiterrae</name>
    <dbReference type="NCBI Taxonomy" id="546115"/>
    <lineage>
        <taxon>Bacteria</taxon>
        <taxon>Bacillati</taxon>
        <taxon>Actinomycetota</taxon>
        <taxon>Actinomycetes</taxon>
        <taxon>Micrococcales</taxon>
        <taxon>Microbacteriaceae</taxon>
        <taxon>Microbacterium</taxon>
    </lineage>
</organism>
<evidence type="ECO:0000256" key="5">
    <source>
        <dbReference type="ARBA" id="ARBA00022755"/>
    </source>
</evidence>
<feature type="binding site" evidence="8">
    <location>
        <position position="560"/>
    </location>
    <ligand>
        <name>substrate</name>
    </ligand>
</feature>
<feature type="binding site" evidence="8">
    <location>
        <position position="260"/>
    </location>
    <ligand>
        <name>substrate</name>
    </ligand>
</feature>
<dbReference type="GO" id="GO:0006189">
    <property type="term" value="P:'de novo' IMP biosynthetic process"/>
    <property type="evidence" value="ECO:0007669"/>
    <property type="project" value="UniProtKB-UniRule"/>
</dbReference>
<evidence type="ECO:0000256" key="8">
    <source>
        <dbReference type="HAMAP-Rule" id="MF_00420"/>
    </source>
</evidence>
<feature type="binding site" evidence="8">
    <location>
        <position position="558"/>
    </location>
    <ligand>
        <name>Mg(2+)</name>
        <dbReference type="ChEBI" id="CHEBI:18420"/>
        <label>1</label>
    </ligand>
</feature>
<dbReference type="GO" id="GO:0005737">
    <property type="term" value="C:cytoplasm"/>
    <property type="evidence" value="ECO:0007669"/>
    <property type="project" value="UniProtKB-SubCell"/>
</dbReference>
<gene>
    <name evidence="8" type="primary">purL</name>
    <name evidence="12" type="ORF">HD600_001337</name>
</gene>
<dbReference type="FunFam" id="3.30.1330.10:FF:000004">
    <property type="entry name" value="Phosphoribosylformylglycinamidine synthase subunit PurL"/>
    <property type="match status" value="1"/>
</dbReference>
<feature type="domain" description="PurM-like N-terminal" evidence="9">
    <location>
        <begin position="93"/>
        <end position="207"/>
    </location>
</feature>
<feature type="binding site" evidence="8">
    <location>
        <position position="112"/>
    </location>
    <ligand>
        <name>Mg(2+)</name>
        <dbReference type="ChEBI" id="CHEBI:18420"/>
        <label>1</label>
    </ligand>
</feature>
<dbReference type="SUPFAM" id="SSF55326">
    <property type="entry name" value="PurM N-terminal domain-like"/>
    <property type="match status" value="2"/>
</dbReference>
<keyword evidence="4 8" id="KW-0547">Nucleotide-binding</keyword>
<feature type="active site" evidence="8">
    <location>
        <position position="63"/>
    </location>
</feature>
<dbReference type="Pfam" id="PF02769">
    <property type="entry name" value="AIRS_C"/>
    <property type="match status" value="2"/>
</dbReference>
<dbReference type="NCBIfam" id="NF002290">
    <property type="entry name" value="PRK01213.1"/>
    <property type="match status" value="1"/>
</dbReference>
<comment type="similarity">
    <text evidence="8">Belongs to the FGAMS family.</text>
</comment>
<feature type="binding site" evidence="8">
    <location>
        <position position="288"/>
    </location>
    <ligand>
        <name>Mg(2+)</name>
        <dbReference type="ChEBI" id="CHEBI:18420"/>
        <label>2</label>
    </ligand>
</feature>
<dbReference type="EMBL" id="JACHMU010000001">
    <property type="protein sequence ID" value="MBB5742840.1"/>
    <property type="molecule type" value="Genomic_DNA"/>
</dbReference>
<keyword evidence="2 8" id="KW-0436">Ligase</keyword>
<reference evidence="12 13" key="1">
    <citation type="submission" date="2020-08" db="EMBL/GenBank/DDBJ databases">
        <title>Sequencing the genomes of 1000 actinobacteria strains.</title>
        <authorList>
            <person name="Klenk H.-P."/>
        </authorList>
    </citation>
    <scope>NUCLEOTIDE SEQUENCE [LARGE SCALE GENOMIC DNA]</scope>
    <source>
        <strain evidence="12 13">DSM 24823</strain>
    </source>
</reference>
<feature type="domain" description="PurM-like N-terminal" evidence="9">
    <location>
        <begin position="463"/>
        <end position="582"/>
    </location>
</feature>
<dbReference type="HAMAP" id="MF_00420">
    <property type="entry name" value="PurL_2"/>
    <property type="match status" value="1"/>
</dbReference>
<comment type="caution">
    <text evidence="12">The sequence shown here is derived from an EMBL/GenBank/DDBJ whole genome shotgun (WGS) entry which is preliminary data.</text>
</comment>
<evidence type="ECO:0000256" key="6">
    <source>
        <dbReference type="ARBA" id="ARBA00022840"/>
    </source>
</evidence>
<dbReference type="InterPro" id="IPR016188">
    <property type="entry name" value="PurM-like_N"/>
</dbReference>
<evidence type="ECO:0000313" key="13">
    <source>
        <dbReference type="Proteomes" id="UP000517712"/>
    </source>
</evidence>
<feature type="binding site" evidence="8">
    <location>
        <position position="520"/>
    </location>
    <ligand>
        <name>ATP</name>
        <dbReference type="ChEBI" id="CHEBI:30616"/>
    </ligand>
</feature>
<dbReference type="PANTHER" id="PTHR43555:SF1">
    <property type="entry name" value="PHOSPHORIBOSYLFORMYLGLYCINAMIDINE SYNTHASE SUBUNIT PURL"/>
    <property type="match status" value="1"/>
</dbReference>
<comment type="function">
    <text evidence="8">Part of the phosphoribosylformylglycinamidine synthase complex involved in the purines biosynthetic pathway. Catalyzes the ATP-dependent conversion of formylglycinamide ribonucleotide (FGAR) and glutamine to yield formylglycinamidine ribonucleotide (FGAM) and glutamate. The FGAM synthase complex is composed of three subunits. PurQ produces an ammonia molecule by converting glutamine to glutamate. PurL transfers the ammonia molecule to FGAR to form FGAM in an ATP-dependent manner. PurS interacts with PurQ and PurL and is thought to assist in the transfer of the ammonia molecule from PurQ to PurL.</text>
</comment>
<dbReference type="RefSeq" id="WP_184282441.1">
    <property type="nucleotide sequence ID" value="NZ_BAAAPG010000001.1"/>
</dbReference>
<feature type="binding site" evidence="8">
    <location>
        <begin position="113"/>
        <end position="116"/>
    </location>
    <ligand>
        <name>substrate</name>
    </ligand>
</feature>
<name>A0A7W9FB64_9MICO</name>
<evidence type="ECO:0000259" key="9">
    <source>
        <dbReference type="Pfam" id="PF00586"/>
    </source>
</evidence>
<evidence type="ECO:0000256" key="1">
    <source>
        <dbReference type="ARBA" id="ARBA00022490"/>
    </source>
</evidence>
<feature type="binding site" evidence="8">
    <location>
        <begin position="332"/>
        <end position="334"/>
    </location>
    <ligand>
        <name>substrate</name>
    </ligand>
</feature>
<feature type="active site" description="Proton acceptor" evidence="8">
    <location>
        <position position="114"/>
    </location>
</feature>
<comment type="pathway">
    <text evidence="8">Purine metabolism; IMP biosynthesis via de novo pathway; 5-amino-1-(5-phospho-D-ribosyl)imidazole from N(2)-formyl-N(1)-(5-phospho-D-ribosyl)glycinamide: step 1/2.</text>
</comment>
<feature type="binding site" evidence="8">
    <location>
        <position position="135"/>
    </location>
    <ligand>
        <name>substrate</name>
    </ligand>
</feature>
<dbReference type="CDD" id="cd02203">
    <property type="entry name" value="PurL_repeat1"/>
    <property type="match status" value="1"/>
</dbReference>
<feature type="binding site" evidence="8">
    <location>
        <position position="557"/>
    </location>
    <ligand>
        <name>ATP</name>
        <dbReference type="ChEBI" id="CHEBI:30616"/>
    </ligand>
</feature>
<keyword evidence="7 8" id="KW-0460">Magnesium</keyword>
<dbReference type="Pfam" id="PF18072">
    <property type="entry name" value="FGAR-AT_linker"/>
    <property type="match status" value="1"/>
</dbReference>
<evidence type="ECO:0000313" key="12">
    <source>
        <dbReference type="EMBL" id="MBB5742840.1"/>
    </source>
</evidence>
<keyword evidence="1 8" id="KW-0963">Cytoplasm</keyword>
<dbReference type="Gene3D" id="3.30.1330.10">
    <property type="entry name" value="PurM-like, N-terminal domain"/>
    <property type="match status" value="2"/>
</dbReference>
<keyword evidence="3 8" id="KW-0479">Metal-binding</keyword>
<evidence type="ECO:0000259" key="11">
    <source>
        <dbReference type="Pfam" id="PF18072"/>
    </source>
</evidence>
<protein>
    <recommendedName>
        <fullName evidence="8">Phosphoribosylformylglycinamidine synthase subunit PurL</fullName>
        <shortName evidence="8">FGAM synthase</shortName>
        <ecNumber evidence="8">6.3.5.3</ecNumber>
    </recommendedName>
    <alternativeName>
        <fullName evidence="8">Formylglycinamide ribonucleotide amidotransferase subunit II</fullName>
        <shortName evidence="8">FGAR amidotransferase II</shortName>
        <shortName evidence="8">FGAR-AT II</shortName>
    </alternativeName>
    <alternativeName>
        <fullName evidence="8">Glutamine amidotransferase PurL</fullName>
    </alternativeName>
    <alternativeName>
        <fullName evidence="8">Phosphoribosylformylglycinamidine synthase subunit II</fullName>
    </alternativeName>
</protein>
<dbReference type="AlphaFoldDB" id="A0A7W9FB64"/>
<dbReference type="PIRSF" id="PIRSF001587">
    <property type="entry name" value="FGAM_synthase_II"/>
    <property type="match status" value="1"/>
</dbReference>
<dbReference type="SUPFAM" id="SSF56042">
    <property type="entry name" value="PurM C-terminal domain-like"/>
    <property type="match status" value="2"/>
</dbReference>
<dbReference type="InterPro" id="IPR036676">
    <property type="entry name" value="PurM-like_C_sf"/>
</dbReference>
<dbReference type="GO" id="GO:0004642">
    <property type="term" value="F:phosphoribosylformylglycinamidine synthase activity"/>
    <property type="evidence" value="ECO:0007669"/>
    <property type="project" value="UniProtKB-UniRule"/>
</dbReference>